<sequence>MAFQFHPTLGAVDETRQIIVTSSARFYDDLINRLHYTYIHDDMTLEFVAVTDTTHIPGAKALPGSGYIQSWTTASHVDEILLRAAFAEAIYPKPPDETRYVSIRNSLREGLFVLVTRGGTYSGVSPDFVVDFNCSID</sequence>
<keyword evidence="2" id="KW-1185">Reference proteome</keyword>
<name>A0A7X5UBN1_9GAMM</name>
<dbReference type="AlphaFoldDB" id="A0A7X5UBN1"/>
<accession>A0A7X5UBN1</accession>
<evidence type="ECO:0000313" key="2">
    <source>
        <dbReference type="Proteomes" id="UP000490980"/>
    </source>
</evidence>
<comment type="caution">
    <text evidence="1">The sequence shown here is derived from an EMBL/GenBank/DDBJ whole genome shotgun (WGS) entry which is preliminary data.</text>
</comment>
<gene>
    <name evidence="1" type="ORF">HBF25_12905</name>
</gene>
<dbReference type="EMBL" id="JAARLZ010000006">
    <property type="protein sequence ID" value="NII07283.1"/>
    <property type="molecule type" value="Genomic_DNA"/>
</dbReference>
<evidence type="ECO:0000313" key="1">
    <source>
        <dbReference type="EMBL" id="NII07283.1"/>
    </source>
</evidence>
<organism evidence="1 2">
    <name type="scientific">Luteibacter anthropi</name>
    <dbReference type="NCBI Taxonomy" id="564369"/>
    <lineage>
        <taxon>Bacteria</taxon>
        <taxon>Pseudomonadati</taxon>
        <taxon>Pseudomonadota</taxon>
        <taxon>Gammaproteobacteria</taxon>
        <taxon>Lysobacterales</taxon>
        <taxon>Rhodanobacteraceae</taxon>
        <taxon>Luteibacter</taxon>
    </lineage>
</organism>
<proteinExistence type="predicted"/>
<protein>
    <submittedName>
        <fullName evidence="1">Uncharacterized protein</fullName>
    </submittedName>
</protein>
<dbReference type="RefSeq" id="WP_166949025.1">
    <property type="nucleotide sequence ID" value="NZ_JAARLZ010000006.1"/>
</dbReference>
<dbReference type="Proteomes" id="UP000490980">
    <property type="component" value="Unassembled WGS sequence"/>
</dbReference>
<reference evidence="1 2" key="1">
    <citation type="submission" date="2020-03" db="EMBL/GenBank/DDBJ databases">
        <authorList>
            <person name="Lai Q."/>
        </authorList>
    </citation>
    <scope>NUCLEOTIDE SEQUENCE [LARGE SCALE GENOMIC DNA]</scope>
    <source>
        <strain evidence="1 2">CCUG 25036</strain>
    </source>
</reference>